<dbReference type="PANTHER" id="PTHR23389:SF3">
    <property type="entry name" value="CHROMOSOME TRANSMISSION FIDELITY PROTEIN 18 HOMOLOG"/>
    <property type="match status" value="1"/>
</dbReference>
<proteinExistence type="predicted"/>
<dbReference type="InterPro" id="IPR027417">
    <property type="entry name" value="P-loop_NTPase"/>
</dbReference>
<reference evidence="2 3" key="1">
    <citation type="journal article" date="2015" name="Mol. Biochem. Parasitol.">
        <title>Identification of polymorphic genes for use in assemblage B genotyping assays through comparative genomics of multiple assemblage B Giardia duodenalis isolates.</title>
        <authorList>
            <person name="Wielinga C."/>
            <person name="Thompson R.C."/>
            <person name="Monis P."/>
            <person name="Ryan U."/>
        </authorList>
    </citation>
    <scope>NUCLEOTIDE SEQUENCE [LARGE SCALE GENOMIC DNA]</scope>
    <source>
        <strain evidence="2 3">BAH15c1</strain>
    </source>
</reference>
<dbReference type="GO" id="GO:0016887">
    <property type="term" value="F:ATP hydrolysis activity"/>
    <property type="evidence" value="ECO:0007669"/>
    <property type="project" value="InterPro"/>
</dbReference>
<dbReference type="EMBL" id="JXTI01000038">
    <property type="protein sequence ID" value="KWX14265.1"/>
    <property type="molecule type" value="Genomic_DNA"/>
</dbReference>
<dbReference type="Pfam" id="PF00004">
    <property type="entry name" value="AAA"/>
    <property type="match status" value="1"/>
</dbReference>
<accession>A0A132NW17</accession>
<dbReference type="AlphaFoldDB" id="A0A132NW17"/>
<dbReference type="Proteomes" id="UP000070089">
    <property type="component" value="Unassembled WGS sequence"/>
</dbReference>
<organism evidence="2 3">
    <name type="scientific">Giardia duodenalis assemblage B</name>
    <dbReference type="NCBI Taxonomy" id="1394984"/>
    <lineage>
        <taxon>Eukaryota</taxon>
        <taxon>Metamonada</taxon>
        <taxon>Diplomonadida</taxon>
        <taxon>Hexamitidae</taxon>
        <taxon>Giardiinae</taxon>
        <taxon>Giardia</taxon>
    </lineage>
</organism>
<sequence>MVGDSYKFKSIAFPCVVREFLKNPFRNPNIVRIVDGLRRHRRDFLIRSIMSFAALPESYADLVMEDDALELIYGWMHLWELYFSKSTGGQHLTRGPTASSKSQYYWSDHLRALPNGLPYRRCLLIYGPTGIGKTTLAEYVSRAFGYAPLLIDCIDDEDPNLYDSIFGSQRSSLNPFFAQTAKRNAPEPRQILILDNIDCFSTQQYQNNIIRRLLLYDKKIRTGQLSKAIKRQHPIILIATDAYARNIRQFRELSAVVHLAAPVADKVAAAFQKRFNVQAGMSMRGFITSALAAVSGDLRTLTLILDLVYLHKCVSLDSALQELLRGSSSSYIDLARAVATQNYKYLISAHHARHDDSSDQILTKFIHSNGLNILDRSIRSTAIMIAMLSFLNYSDDELEKAVHRLEDHASEIGLLQKFDIDKPVSNYVYVNFLIAISSIYQRSALNGTKRLVLAALVQLNTDLLYSPLPLKTHDNIYTSLLYPSAVRLGALTQRTQLFLDTYYTTVSPLCLANIGARSSLFATDVLPLSVAMVSLGAPDIGNVLIMPPSARLSSITLSSIIYDAGLSINLPQVPDKSQEYASHTTANAFSSRRTPTSFGNDSFGHNFTVSSTPIWDAVYRNIPANSLQILESMRDRLLSSSTQWKTYADIDFSVLELFQRVEGELETMNRREAGTLDKELVYIYNDGVTTAVRRPITYNMLCRSISNIASGGL</sequence>
<dbReference type="GO" id="GO:0005524">
    <property type="term" value="F:ATP binding"/>
    <property type="evidence" value="ECO:0007669"/>
    <property type="project" value="InterPro"/>
</dbReference>
<gene>
    <name evidence="2" type="ORF">QR46_1709</name>
</gene>
<dbReference type="CDD" id="cd00009">
    <property type="entry name" value="AAA"/>
    <property type="match status" value="1"/>
</dbReference>
<evidence type="ECO:0000313" key="2">
    <source>
        <dbReference type="EMBL" id="KWX14265.1"/>
    </source>
</evidence>
<comment type="caution">
    <text evidence="2">The sequence shown here is derived from an EMBL/GenBank/DDBJ whole genome shotgun (WGS) entry which is preliminary data.</text>
</comment>
<evidence type="ECO:0000313" key="3">
    <source>
        <dbReference type="Proteomes" id="UP000070089"/>
    </source>
</evidence>
<dbReference type="OrthoDB" id="2195431at2759"/>
<feature type="domain" description="AAA+ ATPase" evidence="1">
    <location>
        <begin position="119"/>
        <end position="263"/>
    </location>
</feature>
<evidence type="ECO:0000259" key="1">
    <source>
        <dbReference type="SMART" id="SM00382"/>
    </source>
</evidence>
<name>A0A132NW17_GIAIN</name>
<dbReference type="SUPFAM" id="SSF52540">
    <property type="entry name" value="P-loop containing nucleoside triphosphate hydrolases"/>
    <property type="match status" value="1"/>
</dbReference>
<dbReference type="VEuPathDB" id="GiardiaDB:QR46_1709"/>
<dbReference type="GO" id="GO:0005634">
    <property type="term" value="C:nucleus"/>
    <property type="evidence" value="ECO:0007669"/>
    <property type="project" value="TreeGrafter"/>
</dbReference>
<protein>
    <recommendedName>
        <fullName evidence="1">AAA+ ATPase domain-containing protein</fullName>
    </recommendedName>
</protein>
<dbReference type="InterPro" id="IPR003593">
    <property type="entry name" value="AAA+_ATPase"/>
</dbReference>
<dbReference type="PANTHER" id="PTHR23389">
    <property type="entry name" value="CHROMOSOME TRANSMISSION FIDELITY FACTOR 18"/>
    <property type="match status" value="1"/>
</dbReference>
<dbReference type="SMART" id="SM00382">
    <property type="entry name" value="AAA"/>
    <property type="match status" value="1"/>
</dbReference>
<dbReference type="InterPro" id="IPR003959">
    <property type="entry name" value="ATPase_AAA_core"/>
</dbReference>
<dbReference type="Gene3D" id="3.40.50.300">
    <property type="entry name" value="P-loop containing nucleotide triphosphate hydrolases"/>
    <property type="match status" value="1"/>
</dbReference>
<dbReference type="GO" id="GO:0003677">
    <property type="term" value="F:DNA binding"/>
    <property type="evidence" value="ECO:0007669"/>
    <property type="project" value="TreeGrafter"/>
</dbReference>